<sequence>MICLKSAGNETHLLKKSVDSSNDTRPHESHISELRLGHLEIGKVVMDVDLNFEMRRVEMKEVIKKAFTQSNFDPKRPYLEKIGPAYLEEKLKEFRELFSAIAPPMMALTYCRSSGTLTPTTTCGRFETGARRIRQSN</sequence>
<name>A0AAF3F5K5_9BILA</name>
<protein>
    <submittedName>
        <fullName evidence="2 3">Uncharacterized protein</fullName>
    </submittedName>
</protein>
<keyword evidence="1" id="KW-1185">Reference proteome</keyword>
<organism evidence="1 3">
    <name type="scientific">Mesorhabditis belari</name>
    <dbReference type="NCBI Taxonomy" id="2138241"/>
    <lineage>
        <taxon>Eukaryota</taxon>
        <taxon>Metazoa</taxon>
        <taxon>Ecdysozoa</taxon>
        <taxon>Nematoda</taxon>
        <taxon>Chromadorea</taxon>
        <taxon>Rhabditida</taxon>
        <taxon>Rhabditina</taxon>
        <taxon>Rhabditomorpha</taxon>
        <taxon>Rhabditoidea</taxon>
        <taxon>Rhabditidae</taxon>
        <taxon>Mesorhabditinae</taxon>
        <taxon>Mesorhabditis</taxon>
    </lineage>
</organism>
<accession>A0AAF3F5K5</accession>
<evidence type="ECO:0000313" key="1">
    <source>
        <dbReference type="Proteomes" id="UP000887575"/>
    </source>
</evidence>
<evidence type="ECO:0000313" key="2">
    <source>
        <dbReference type="WBParaSite" id="MBELARI_LOCUS13567"/>
    </source>
</evidence>
<dbReference type="WBParaSite" id="MBELARI_LOCUS2187">
    <property type="protein sequence ID" value="MBELARI_LOCUS2187"/>
    <property type="gene ID" value="MBELARI_LOCUS2187"/>
</dbReference>
<evidence type="ECO:0000313" key="3">
    <source>
        <dbReference type="WBParaSite" id="MBELARI_LOCUS2187"/>
    </source>
</evidence>
<dbReference type="Proteomes" id="UP000887575">
    <property type="component" value="Unassembled WGS sequence"/>
</dbReference>
<proteinExistence type="predicted"/>
<reference evidence="2 3" key="1">
    <citation type="submission" date="2024-02" db="UniProtKB">
        <authorList>
            <consortium name="WormBaseParasite"/>
        </authorList>
    </citation>
    <scope>IDENTIFICATION</scope>
</reference>
<dbReference type="AlphaFoldDB" id="A0AAF3F5K5"/>
<dbReference type="WBParaSite" id="MBELARI_LOCUS13567">
    <property type="protein sequence ID" value="MBELARI_LOCUS13567"/>
    <property type="gene ID" value="MBELARI_LOCUS13567"/>
</dbReference>